<dbReference type="Proteomes" id="UP001565200">
    <property type="component" value="Unassembled WGS sequence"/>
</dbReference>
<accession>A0ABV4CXQ8</accession>
<comment type="caution">
    <text evidence="1">The sequence shown here is derived from an EMBL/GenBank/DDBJ whole genome shotgun (WGS) entry which is preliminary data.</text>
</comment>
<proteinExistence type="predicted"/>
<gene>
    <name evidence="1" type="ORF">AAK873_11295</name>
</gene>
<protein>
    <submittedName>
        <fullName evidence="1">Uncharacterized protein</fullName>
    </submittedName>
</protein>
<reference evidence="1 2" key="1">
    <citation type="submission" date="2024-03" db="EMBL/GenBank/DDBJ databases">
        <title>Mouse gut bacterial collection (mGBC) of GemPharmatech.</title>
        <authorList>
            <person name="He Y."/>
            <person name="Dong L."/>
            <person name="Wu D."/>
            <person name="Gao X."/>
            <person name="Lin Z."/>
        </authorList>
    </citation>
    <scope>NUCLEOTIDE SEQUENCE [LARGE SCALE GENOMIC DNA]</scope>
    <source>
        <strain evidence="1 2">54-13</strain>
    </source>
</reference>
<name>A0ABV4CXQ8_9BACT</name>
<sequence length="71" mass="7806">MNKFLFAFIIMIYLIPGCIAVMVHTGTIKSDCSATDQIMQLDDGLTADLICHKVSVNDSSSYVMLKHIPAD</sequence>
<dbReference type="EMBL" id="JBCLPP010000036">
    <property type="protein sequence ID" value="MEY8246194.1"/>
    <property type="molecule type" value="Genomic_DNA"/>
</dbReference>
<dbReference type="RefSeq" id="WP_147438774.1">
    <property type="nucleotide sequence ID" value="NZ_JBCLPP010000036.1"/>
</dbReference>
<organism evidence="1 2">
    <name type="scientific">Heminiphilus faecis</name>
    <dbReference type="NCBI Taxonomy" id="2601703"/>
    <lineage>
        <taxon>Bacteria</taxon>
        <taxon>Pseudomonadati</taxon>
        <taxon>Bacteroidota</taxon>
        <taxon>Bacteroidia</taxon>
        <taxon>Bacteroidales</taxon>
        <taxon>Muribaculaceae</taxon>
        <taxon>Heminiphilus</taxon>
    </lineage>
</organism>
<keyword evidence="2" id="KW-1185">Reference proteome</keyword>
<evidence type="ECO:0000313" key="2">
    <source>
        <dbReference type="Proteomes" id="UP001565200"/>
    </source>
</evidence>
<evidence type="ECO:0000313" key="1">
    <source>
        <dbReference type="EMBL" id="MEY8246194.1"/>
    </source>
</evidence>